<reference evidence="1" key="1">
    <citation type="journal article" date="2014" name="Front. Microbiol.">
        <title>High frequency of phylogenetically diverse reductive dehalogenase-homologous genes in deep subseafloor sedimentary metagenomes.</title>
        <authorList>
            <person name="Kawai M."/>
            <person name="Futagami T."/>
            <person name="Toyoda A."/>
            <person name="Takaki Y."/>
            <person name="Nishi S."/>
            <person name="Hori S."/>
            <person name="Arai W."/>
            <person name="Tsubouchi T."/>
            <person name="Morono Y."/>
            <person name="Uchiyama I."/>
            <person name="Ito T."/>
            <person name="Fujiyama A."/>
            <person name="Inagaki F."/>
            <person name="Takami H."/>
        </authorList>
    </citation>
    <scope>NUCLEOTIDE SEQUENCE</scope>
    <source>
        <strain evidence="1">Expedition CK06-06</strain>
    </source>
</reference>
<protein>
    <submittedName>
        <fullName evidence="1">Uncharacterized protein</fullName>
    </submittedName>
</protein>
<gene>
    <name evidence="1" type="ORF">S01H1_86211</name>
</gene>
<comment type="caution">
    <text evidence="1">The sequence shown here is derived from an EMBL/GenBank/DDBJ whole genome shotgun (WGS) entry which is preliminary data.</text>
</comment>
<dbReference type="AlphaFoldDB" id="X0XTJ2"/>
<dbReference type="EMBL" id="BARS01059591">
    <property type="protein sequence ID" value="GAG46529.1"/>
    <property type="molecule type" value="Genomic_DNA"/>
</dbReference>
<evidence type="ECO:0000313" key="1">
    <source>
        <dbReference type="EMBL" id="GAG46529.1"/>
    </source>
</evidence>
<name>X0XTJ2_9ZZZZ</name>
<organism evidence="1">
    <name type="scientific">marine sediment metagenome</name>
    <dbReference type="NCBI Taxonomy" id="412755"/>
    <lineage>
        <taxon>unclassified sequences</taxon>
        <taxon>metagenomes</taxon>
        <taxon>ecological metagenomes</taxon>
    </lineage>
</organism>
<proteinExistence type="predicted"/>
<sequence>MRWILLSFRGRWRLPPPPWPVGPDYIEAGAPLIKSEGL</sequence>
<feature type="non-terminal residue" evidence="1">
    <location>
        <position position="38"/>
    </location>
</feature>
<accession>X0XTJ2</accession>